<evidence type="ECO:0000256" key="5">
    <source>
        <dbReference type="ARBA" id="ARBA00022741"/>
    </source>
</evidence>
<name>A0ABM8Q6B4_9BACT</name>
<dbReference type="GO" id="GO:0004349">
    <property type="term" value="F:glutamate 5-kinase activity"/>
    <property type="evidence" value="ECO:0007669"/>
    <property type="project" value="UniProtKB-EC"/>
</dbReference>
<proteinExistence type="inferred from homology"/>
<evidence type="ECO:0000256" key="1">
    <source>
        <dbReference type="ARBA" id="ARBA00022490"/>
    </source>
</evidence>
<dbReference type="InterPro" id="IPR011529">
    <property type="entry name" value="Glu_5kinase"/>
</dbReference>
<comment type="similarity">
    <text evidence="8">Belongs to the glutamate 5-kinase family.</text>
</comment>
<dbReference type="EMBL" id="CAJHOF010000007">
    <property type="protein sequence ID" value="CAD7288359.1"/>
    <property type="molecule type" value="Genomic_DNA"/>
</dbReference>
<dbReference type="InterPro" id="IPR019797">
    <property type="entry name" value="Glutamate_5-kinase_CS"/>
</dbReference>
<evidence type="ECO:0000259" key="9">
    <source>
        <dbReference type="SMART" id="SM00359"/>
    </source>
</evidence>
<comment type="caution">
    <text evidence="10">The sequence shown here is derived from an EMBL/GenBank/DDBJ whole genome shotgun (WGS) entry which is preliminary data.</text>
</comment>
<dbReference type="EC" id="2.7.2.11" evidence="8"/>
<dbReference type="SUPFAM" id="SSF88697">
    <property type="entry name" value="PUA domain-like"/>
    <property type="match status" value="1"/>
</dbReference>
<dbReference type="SMART" id="SM00359">
    <property type="entry name" value="PUA"/>
    <property type="match status" value="1"/>
</dbReference>
<keyword evidence="5 8" id="KW-0547">Nucleotide-binding</keyword>
<accession>A0ABM8Q6B4</accession>
<dbReference type="InterPro" id="IPR015947">
    <property type="entry name" value="PUA-like_sf"/>
</dbReference>
<dbReference type="PIRSF" id="PIRSF000729">
    <property type="entry name" value="GK"/>
    <property type="match status" value="1"/>
</dbReference>
<dbReference type="HAMAP" id="MF_00456">
    <property type="entry name" value="ProB"/>
    <property type="match status" value="1"/>
</dbReference>
<comment type="function">
    <text evidence="8">Catalyzes the transfer of a phosphate group to glutamate to form L-glutamate 5-phosphate.</text>
</comment>
<comment type="pathway">
    <text evidence="8">Amino-acid biosynthesis; L-proline biosynthesis; L-glutamate 5-semialdehyde from L-glutamate: step 1/2.</text>
</comment>
<dbReference type="InterPro" id="IPR001057">
    <property type="entry name" value="Glu/AcGlu_kinase"/>
</dbReference>
<keyword evidence="7 8" id="KW-0067">ATP-binding</keyword>
<protein>
    <recommendedName>
        <fullName evidence="8">Glutamate 5-kinase</fullName>
        <ecNumber evidence="8">2.7.2.11</ecNumber>
    </recommendedName>
    <alternativeName>
        <fullName evidence="8">Gamma-glutamyl kinase</fullName>
        <shortName evidence="8">GK</shortName>
    </alternativeName>
</protein>
<dbReference type="Gene3D" id="2.30.130.10">
    <property type="entry name" value="PUA domain"/>
    <property type="match status" value="1"/>
</dbReference>
<reference evidence="10 11" key="1">
    <citation type="submission" date="2020-11" db="EMBL/GenBank/DDBJ databases">
        <authorList>
            <person name="Peeters C."/>
        </authorList>
    </citation>
    <scope>NUCLEOTIDE SEQUENCE [LARGE SCALE GENOMIC DNA]</scope>
    <source>
        <strain evidence="10 11">LMG 7974</strain>
    </source>
</reference>
<sequence length="374" mass="40590">MRKELLKNIKRVVVKIGTSTLTNDNGSLNEPKIKQIVANLSKLNDDIDVVFVTSGAVGAGIGELKLDKKPKSITEKQALAAIGQVSLIHLYQILFWAYGKNIAQLLLTKDDFSDRKRYLNIKNVCNSLLSKKIIPIINENDPVVGDGIKGVKVGDNDTLSALVAGLVEADLLIILSDIDGLYDKNPSEFKDAKFINIVKKIDQNIKNMAGSEGSKFGTGGMKTKIIAADMATKGGTNLVIASGSNPQNIVNIVRGDEIGTLFLRQDKKLNSKKYWLGYGSAKSGAIIIDSGAENALKNGKSLLSVGIKDVKMEFERGAVVEILNQNSDLLARGISNYSSAEINQITGRKSDEIEEILGYKYDEEIVHIDNLALV</sequence>
<evidence type="ECO:0000313" key="10">
    <source>
        <dbReference type="EMBL" id="CAD7288359.1"/>
    </source>
</evidence>
<gene>
    <name evidence="8 10" type="primary">proB</name>
    <name evidence="10" type="ORF">LMG7974_00970</name>
</gene>
<evidence type="ECO:0000256" key="8">
    <source>
        <dbReference type="HAMAP-Rule" id="MF_00456"/>
    </source>
</evidence>
<evidence type="ECO:0000313" key="11">
    <source>
        <dbReference type="Proteomes" id="UP000789803"/>
    </source>
</evidence>
<dbReference type="PANTHER" id="PTHR43654">
    <property type="entry name" value="GLUTAMATE 5-KINASE"/>
    <property type="match status" value="1"/>
</dbReference>
<dbReference type="InterPro" id="IPR002478">
    <property type="entry name" value="PUA"/>
</dbReference>
<evidence type="ECO:0000256" key="3">
    <source>
        <dbReference type="ARBA" id="ARBA00022650"/>
    </source>
</evidence>
<dbReference type="CDD" id="cd21157">
    <property type="entry name" value="PUA_G5K"/>
    <property type="match status" value="1"/>
</dbReference>
<comment type="catalytic activity">
    <reaction evidence="8">
        <text>L-glutamate + ATP = L-glutamyl 5-phosphate + ADP</text>
        <dbReference type="Rhea" id="RHEA:14877"/>
        <dbReference type="ChEBI" id="CHEBI:29985"/>
        <dbReference type="ChEBI" id="CHEBI:30616"/>
        <dbReference type="ChEBI" id="CHEBI:58274"/>
        <dbReference type="ChEBI" id="CHEBI:456216"/>
        <dbReference type="EC" id="2.7.2.11"/>
    </reaction>
</comment>
<keyword evidence="6 8" id="KW-0418">Kinase</keyword>
<evidence type="ECO:0000256" key="6">
    <source>
        <dbReference type="ARBA" id="ARBA00022777"/>
    </source>
</evidence>
<dbReference type="Gene3D" id="3.40.1160.10">
    <property type="entry name" value="Acetylglutamate kinase-like"/>
    <property type="match status" value="1"/>
</dbReference>
<evidence type="ECO:0000256" key="2">
    <source>
        <dbReference type="ARBA" id="ARBA00022605"/>
    </source>
</evidence>
<keyword evidence="11" id="KW-1185">Reference proteome</keyword>
<dbReference type="Proteomes" id="UP000789803">
    <property type="component" value="Unassembled WGS sequence"/>
</dbReference>
<dbReference type="RefSeq" id="WP_229932772.1">
    <property type="nucleotide sequence ID" value="NZ_CAJHOF010000007.1"/>
</dbReference>
<feature type="binding site" evidence="8">
    <location>
        <position position="141"/>
    </location>
    <ligand>
        <name>substrate</name>
    </ligand>
</feature>
<dbReference type="InterPro" id="IPR005715">
    <property type="entry name" value="Glu_5kinase/COase_Synthase"/>
</dbReference>
<dbReference type="InterPro" id="IPR041739">
    <property type="entry name" value="G5K_ProB"/>
</dbReference>
<dbReference type="InterPro" id="IPR036974">
    <property type="entry name" value="PUA_sf"/>
</dbReference>
<dbReference type="PRINTS" id="PR00474">
    <property type="entry name" value="GLU5KINASE"/>
</dbReference>
<feature type="binding site" evidence="8">
    <location>
        <position position="54"/>
    </location>
    <ligand>
        <name>substrate</name>
    </ligand>
</feature>
<dbReference type="PROSITE" id="PS50890">
    <property type="entry name" value="PUA"/>
    <property type="match status" value="1"/>
</dbReference>
<feature type="binding site" evidence="8">
    <location>
        <begin position="218"/>
        <end position="224"/>
    </location>
    <ligand>
        <name>ATP</name>
        <dbReference type="ChEBI" id="CHEBI:30616"/>
    </ligand>
</feature>
<dbReference type="PROSITE" id="PS00902">
    <property type="entry name" value="GLUTAMATE_5_KINASE"/>
    <property type="match status" value="1"/>
</dbReference>
<feature type="domain" description="PUA" evidence="9">
    <location>
        <begin position="284"/>
        <end position="366"/>
    </location>
</feature>
<keyword evidence="1 8" id="KW-0963">Cytoplasm</keyword>
<dbReference type="SUPFAM" id="SSF53633">
    <property type="entry name" value="Carbamate kinase-like"/>
    <property type="match status" value="1"/>
</dbReference>
<feature type="binding site" evidence="8">
    <location>
        <begin position="176"/>
        <end position="177"/>
    </location>
    <ligand>
        <name>ATP</name>
        <dbReference type="ChEBI" id="CHEBI:30616"/>
    </ligand>
</feature>
<dbReference type="NCBIfam" id="TIGR01027">
    <property type="entry name" value="proB"/>
    <property type="match status" value="1"/>
</dbReference>
<dbReference type="PANTHER" id="PTHR43654:SF1">
    <property type="entry name" value="ISOPENTENYL PHOSPHATE KINASE"/>
    <property type="match status" value="1"/>
</dbReference>
<feature type="binding site" evidence="8">
    <location>
        <position position="15"/>
    </location>
    <ligand>
        <name>ATP</name>
        <dbReference type="ChEBI" id="CHEBI:30616"/>
    </ligand>
</feature>
<keyword evidence="2 8" id="KW-0028">Amino-acid biosynthesis</keyword>
<keyword evidence="3 8" id="KW-0641">Proline biosynthesis</keyword>
<dbReference type="InterPro" id="IPR036393">
    <property type="entry name" value="AceGlu_kinase-like_sf"/>
</dbReference>
<dbReference type="CDD" id="cd04242">
    <property type="entry name" value="AAK_G5K_ProB"/>
    <property type="match status" value="1"/>
</dbReference>
<evidence type="ECO:0000256" key="4">
    <source>
        <dbReference type="ARBA" id="ARBA00022679"/>
    </source>
</evidence>
<dbReference type="InterPro" id="IPR001048">
    <property type="entry name" value="Asp/Glu/Uridylate_kinase"/>
</dbReference>
<comment type="subcellular location">
    <subcellularLocation>
        <location evidence="8">Cytoplasm</location>
    </subcellularLocation>
</comment>
<feature type="binding site" evidence="8">
    <location>
        <position position="156"/>
    </location>
    <ligand>
        <name>substrate</name>
    </ligand>
</feature>
<organism evidence="10 11">
    <name type="scientific">Campylobacter majalis</name>
    <dbReference type="NCBI Taxonomy" id="2790656"/>
    <lineage>
        <taxon>Bacteria</taxon>
        <taxon>Pseudomonadati</taxon>
        <taxon>Campylobacterota</taxon>
        <taxon>Epsilonproteobacteria</taxon>
        <taxon>Campylobacterales</taxon>
        <taxon>Campylobacteraceae</taxon>
        <taxon>Campylobacter</taxon>
    </lineage>
</organism>
<dbReference type="Pfam" id="PF01472">
    <property type="entry name" value="PUA"/>
    <property type="match status" value="1"/>
</dbReference>
<evidence type="ECO:0000256" key="7">
    <source>
        <dbReference type="ARBA" id="ARBA00022840"/>
    </source>
</evidence>
<keyword evidence="4 8" id="KW-0808">Transferase</keyword>
<dbReference type="Pfam" id="PF00696">
    <property type="entry name" value="AA_kinase"/>
    <property type="match status" value="1"/>
</dbReference>